<dbReference type="AlphaFoldDB" id="A0A0V0QZB7"/>
<organism evidence="4 5">
    <name type="scientific">Pseudocohnilembus persalinus</name>
    <name type="common">Ciliate</name>
    <dbReference type="NCBI Taxonomy" id="266149"/>
    <lineage>
        <taxon>Eukaryota</taxon>
        <taxon>Sar</taxon>
        <taxon>Alveolata</taxon>
        <taxon>Ciliophora</taxon>
        <taxon>Intramacronucleata</taxon>
        <taxon>Oligohymenophorea</taxon>
        <taxon>Scuticociliatia</taxon>
        <taxon>Philasterida</taxon>
        <taxon>Pseudocohnilembidae</taxon>
        <taxon>Pseudocohnilembus</taxon>
    </lineage>
</organism>
<evidence type="ECO:0000256" key="3">
    <source>
        <dbReference type="PROSITE-ProRule" id="PRU00221"/>
    </source>
</evidence>
<reference evidence="4 5" key="1">
    <citation type="journal article" date="2015" name="Sci. Rep.">
        <title>Genome of the facultative scuticociliatosis pathogen Pseudocohnilembus persalinus provides insight into its virulence through horizontal gene transfer.</title>
        <authorList>
            <person name="Xiong J."/>
            <person name="Wang G."/>
            <person name="Cheng J."/>
            <person name="Tian M."/>
            <person name="Pan X."/>
            <person name="Warren A."/>
            <person name="Jiang C."/>
            <person name="Yuan D."/>
            <person name="Miao W."/>
        </authorList>
    </citation>
    <scope>NUCLEOTIDE SEQUENCE [LARGE SCALE GENOMIC DNA]</scope>
    <source>
        <strain evidence="4">36N120E</strain>
    </source>
</reference>
<evidence type="ECO:0000256" key="1">
    <source>
        <dbReference type="ARBA" id="ARBA00022574"/>
    </source>
</evidence>
<comment type="caution">
    <text evidence="4">The sequence shown here is derived from an EMBL/GenBank/DDBJ whole genome shotgun (WGS) entry which is preliminary data.</text>
</comment>
<keyword evidence="5" id="KW-1185">Reference proteome</keyword>
<accession>A0A0V0QZB7</accession>
<dbReference type="Pfam" id="PF00400">
    <property type="entry name" value="WD40"/>
    <property type="match status" value="5"/>
</dbReference>
<feature type="repeat" description="WD" evidence="3">
    <location>
        <begin position="223"/>
        <end position="265"/>
    </location>
</feature>
<name>A0A0V0QZB7_PSEPJ</name>
<proteinExistence type="predicted"/>
<dbReference type="SUPFAM" id="SSF50978">
    <property type="entry name" value="WD40 repeat-like"/>
    <property type="match status" value="1"/>
</dbReference>
<dbReference type="OMA" id="CVETISY"/>
<dbReference type="EMBL" id="LDAU01000082">
    <property type="protein sequence ID" value="KRX07602.1"/>
    <property type="molecule type" value="Genomic_DNA"/>
</dbReference>
<sequence>MSYKELSYEDLGECISSIDFSPQGDYMAAGLIDEKVIVWKTDFTAQQSLEEAYRWDGHSMGVIDVKFNNLGNRLAVSSLDSHIRVWDLDFGSKISEVECPPMGNWKLAFLCDGKTVATSGENGKLSTYDIQTSEKITTQDSVDVYSTAIAASSDDKFVASANSNGGIFLYDIKDNWKIFKINAHNKIVRSLSFTQDCLKLVSVSDDLNAKVIDLTKMEPIMNFQGHKGNINFVDCSPVDNKLFITCSYDKTIKLWDMNQKNCVETISYHQDNVWAAKFNNTGTIIGSACENGFLAFHTNK</sequence>
<dbReference type="Gene3D" id="2.130.10.10">
    <property type="entry name" value="YVTN repeat-like/Quinoprotein amine dehydrogenase"/>
    <property type="match status" value="2"/>
</dbReference>
<feature type="repeat" description="WD" evidence="3">
    <location>
        <begin position="55"/>
        <end position="96"/>
    </location>
</feature>
<dbReference type="SMART" id="SM00320">
    <property type="entry name" value="WD40"/>
    <property type="match status" value="7"/>
</dbReference>
<dbReference type="PROSITE" id="PS50082">
    <property type="entry name" value="WD_REPEATS_2"/>
    <property type="match status" value="2"/>
</dbReference>
<dbReference type="InterPro" id="IPR001680">
    <property type="entry name" value="WD40_rpt"/>
</dbReference>
<dbReference type="InParanoid" id="A0A0V0QZB7"/>
<dbReference type="PROSITE" id="PS50294">
    <property type="entry name" value="WD_REPEATS_REGION"/>
    <property type="match status" value="2"/>
</dbReference>
<dbReference type="CDD" id="cd00200">
    <property type="entry name" value="WD40"/>
    <property type="match status" value="1"/>
</dbReference>
<keyword evidence="2" id="KW-0677">Repeat</keyword>
<evidence type="ECO:0000313" key="5">
    <source>
        <dbReference type="Proteomes" id="UP000054937"/>
    </source>
</evidence>
<dbReference type="InterPro" id="IPR015943">
    <property type="entry name" value="WD40/YVTN_repeat-like_dom_sf"/>
</dbReference>
<evidence type="ECO:0000256" key="2">
    <source>
        <dbReference type="ARBA" id="ARBA00022737"/>
    </source>
</evidence>
<dbReference type="Proteomes" id="UP000054937">
    <property type="component" value="Unassembled WGS sequence"/>
</dbReference>
<dbReference type="OrthoDB" id="17410at2759"/>
<protein>
    <submittedName>
        <fullName evidence="4">WD40-repeat-containing domain</fullName>
    </submittedName>
</protein>
<gene>
    <name evidence="4" type="ORF">PPERSA_11151</name>
</gene>
<keyword evidence="1 3" id="KW-0853">WD repeat</keyword>
<dbReference type="PANTHER" id="PTHR19848:SF8">
    <property type="entry name" value="F-BOX AND WD REPEAT DOMAIN CONTAINING 7"/>
    <property type="match status" value="1"/>
</dbReference>
<dbReference type="PANTHER" id="PTHR19848">
    <property type="entry name" value="WD40 REPEAT PROTEIN"/>
    <property type="match status" value="1"/>
</dbReference>
<dbReference type="InterPro" id="IPR036322">
    <property type="entry name" value="WD40_repeat_dom_sf"/>
</dbReference>
<evidence type="ECO:0000313" key="4">
    <source>
        <dbReference type="EMBL" id="KRX07602.1"/>
    </source>
</evidence>